<comment type="caution">
    <text evidence="1">The sequence shown here is derived from an EMBL/GenBank/DDBJ whole genome shotgun (WGS) entry which is preliminary data.</text>
</comment>
<dbReference type="Proteomes" id="UP000683000">
    <property type="component" value="Unassembled WGS sequence"/>
</dbReference>
<evidence type="ECO:0000313" key="2">
    <source>
        <dbReference type="Proteomes" id="UP000683000"/>
    </source>
</evidence>
<protein>
    <submittedName>
        <fullName evidence="1">Uncharacterized protein</fullName>
    </submittedName>
</protein>
<gene>
    <name evidence="1" type="ORF">JVT61DRAFT_3257</name>
</gene>
<evidence type="ECO:0000313" key="1">
    <source>
        <dbReference type="EMBL" id="KAG6375684.1"/>
    </source>
</evidence>
<keyword evidence="2" id="KW-1185">Reference proteome</keyword>
<name>A0A8I2YMN9_9AGAM</name>
<sequence length="128" mass="14450">MNFKWTQTDSFSIAPSPPHTLLSPTMSFIQHRPGMLAKNLWDDKLVAALKTDSLTNRKPVDPVPIQYEDICEWATVTTKPVVIDRTRPVDVLYKRPLVAASSTIYPVILRLQGFLGKHDLTLFGTWDG</sequence>
<organism evidence="1 2">
    <name type="scientific">Boletus reticuloceps</name>
    <dbReference type="NCBI Taxonomy" id="495285"/>
    <lineage>
        <taxon>Eukaryota</taxon>
        <taxon>Fungi</taxon>
        <taxon>Dikarya</taxon>
        <taxon>Basidiomycota</taxon>
        <taxon>Agaricomycotina</taxon>
        <taxon>Agaricomycetes</taxon>
        <taxon>Agaricomycetidae</taxon>
        <taxon>Boletales</taxon>
        <taxon>Boletineae</taxon>
        <taxon>Boletaceae</taxon>
        <taxon>Boletoideae</taxon>
        <taxon>Boletus</taxon>
    </lineage>
</organism>
<accession>A0A8I2YMN9</accession>
<dbReference type="AlphaFoldDB" id="A0A8I2YMN9"/>
<reference evidence="1" key="1">
    <citation type="submission" date="2021-03" db="EMBL/GenBank/DDBJ databases">
        <title>Evolutionary innovations through gain and loss of genes in the ectomycorrhizal Boletales.</title>
        <authorList>
            <person name="Wu G."/>
            <person name="Miyauchi S."/>
            <person name="Morin E."/>
            <person name="Yang Z.-L."/>
            <person name="Xu J."/>
            <person name="Martin F.M."/>
        </authorList>
    </citation>
    <scope>NUCLEOTIDE SEQUENCE</scope>
    <source>
        <strain evidence="1">BR01</strain>
    </source>
</reference>
<proteinExistence type="predicted"/>
<dbReference type="OrthoDB" id="2615814at2759"/>
<dbReference type="EMBL" id="JAGFBS010000014">
    <property type="protein sequence ID" value="KAG6375684.1"/>
    <property type="molecule type" value="Genomic_DNA"/>
</dbReference>